<keyword evidence="6" id="KW-1185">Reference proteome</keyword>
<evidence type="ECO:0000259" key="4">
    <source>
        <dbReference type="PROSITE" id="PS01124"/>
    </source>
</evidence>
<keyword evidence="2" id="KW-0238">DNA-binding</keyword>
<dbReference type="InterPro" id="IPR032687">
    <property type="entry name" value="AraC-type_N"/>
</dbReference>
<dbReference type="GO" id="GO:0000976">
    <property type="term" value="F:transcription cis-regulatory region binding"/>
    <property type="evidence" value="ECO:0007669"/>
    <property type="project" value="TreeGrafter"/>
</dbReference>
<evidence type="ECO:0000313" key="6">
    <source>
        <dbReference type="Proteomes" id="UP000192342"/>
    </source>
</evidence>
<dbReference type="OrthoDB" id="9803764at2"/>
<dbReference type="STRING" id="1317117.ATO7_02255"/>
<name>A0A1Y1SGZ5_9GAMM</name>
<dbReference type="Proteomes" id="UP000192342">
    <property type="component" value="Unassembled WGS sequence"/>
</dbReference>
<dbReference type="GO" id="GO:0003700">
    <property type="term" value="F:DNA-binding transcription factor activity"/>
    <property type="evidence" value="ECO:0007669"/>
    <property type="project" value="InterPro"/>
</dbReference>
<dbReference type="RefSeq" id="WP_083559285.1">
    <property type="nucleotide sequence ID" value="NZ_AQQV01000001.1"/>
</dbReference>
<evidence type="ECO:0000313" key="5">
    <source>
        <dbReference type="EMBL" id="ORE88660.1"/>
    </source>
</evidence>
<feature type="domain" description="HTH araC/xylS-type" evidence="4">
    <location>
        <begin position="239"/>
        <end position="336"/>
    </location>
</feature>
<evidence type="ECO:0000256" key="2">
    <source>
        <dbReference type="ARBA" id="ARBA00023125"/>
    </source>
</evidence>
<dbReference type="AlphaFoldDB" id="A0A1Y1SGZ5"/>
<dbReference type="SMART" id="SM00342">
    <property type="entry name" value="HTH_ARAC"/>
    <property type="match status" value="1"/>
</dbReference>
<gene>
    <name evidence="5" type="ORF">ATO7_02255</name>
</gene>
<keyword evidence="1" id="KW-0805">Transcription regulation</keyword>
<comment type="caution">
    <text evidence="5">The sequence shown here is derived from an EMBL/GenBank/DDBJ whole genome shotgun (WGS) entry which is preliminary data.</text>
</comment>
<dbReference type="Gene3D" id="1.10.10.60">
    <property type="entry name" value="Homeodomain-like"/>
    <property type="match status" value="1"/>
</dbReference>
<dbReference type="GO" id="GO:0005829">
    <property type="term" value="C:cytosol"/>
    <property type="evidence" value="ECO:0007669"/>
    <property type="project" value="TreeGrafter"/>
</dbReference>
<dbReference type="Pfam" id="PF12833">
    <property type="entry name" value="HTH_18"/>
    <property type="match status" value="1"/>
</dbReference>
<dbReference type="InterPro" id="IPR009057">
    <property type="entry name" value="Homeodomain-like_sf"/>
</dbReference>
<evidence type="ECO:0000256" key="3">
    <source>
        <dbReference type="ARBA" id="ARBA00023163"/>
    </source>
</evidence>
<proteinExistence type="predicted"/>
<sequence>MPKPDAHIPANYSRLMARELGLSAKRLPTLLAGTTLKVEELLDERCLLTPGEQIRLLENALALTAEPGLGLRLGQRLTPLSHGAMGFMAYSSPNLHMALQAICTFVPTRLSFARAQLSEQQDQLICDVGFAHTLDPAVHRCLCEAIAGMFCSVAEIIVGRRVDEASFAFPYPPPTYQALYFEHLTGTTEFAANCLSISLPMSVARIPNASANHQNYLLALQQCEAMLANMQAQTPSFETRVKQLMLSRPPGLLSEDETAAELFMSKRSVARKLDKEGTSFRRIRDAVLSQQAADYLCRDQLSVEAIASLLNYHDSANFRRAFKRWFGVPPETYRRSHMATVQPAKA</sequence>
<dbReference type="PANTHER" id="PTHR47894">
    <property type="entry name" value="HTH-TYPE TRANSCRIPTIONAL REGULATOR GADX"/>
    <property type="match status" value="1"/>
</dbReference>
<dbReference type="PROSITE" id="PS01124">
    <property type="entry name" value="HTH_ARAC_FAMILY_2"/>
    <property type="match status" value="1"/>
</dbReference>
<dbReference type="PANTHER" id="PTHR47894:SF1">
    <property type="entry name" value="HTH-TYPE TRANSCRIPTIONAL REGULATOR VQSM"/>
    <property type="match status" value="1"/>
</dbReference>
<dbReference type="SUPFAM" id="SSF46689">
    <property type="entry name" value="Homeodomain-like"/>
    <property type="match status" value="1"/>
</dbReference>
<accession>A0A1Y1SGZ5</accession>
<dbReference type="InterPro" id="IPR018060">
    <property type="entry name" value="HTH_AraC"/>
</dbReference>
<dbReference type="EMBL" id="AQQV01000001">
    <property type="protein sequence ID" value="ORE88660.1"/>
    <property type="molecule type" value="Genomic_DNA"/>
</dbReference>
<protein>
    <submittedName>
        <fullName evidence="5">Transcriptional regulator</fullName>
    </submittedName>
</protein>
<organism evidence="5 6">
    <name type="scientific">Oceanococcus atlanticus</name>
    <dbReference type="NCBI Taxonomy" id="1317117"/>
    <lineage>
        <taxon>Bacteria</taxon>
        <taxon>Pseudomonadati</taxon>
        <taxon>Pseudomonadota</taxon>
        <taxon>Gammaproteobacteria</taxon>
        <taxon>Chromatiales</taxon>
        <taxon>Oceanococcaceae</taxon>
        <taxon>Oceanococcus</taxon>
    </lineage>
</organism>
<reference evidence="5 6" key="1">
    <citation type="submission" date="2013-04" db="EMBL/GenBank/DDBJ databases">
        <title>Oceanococcus atlanticus 22II-S10r2 Genome Sequencing.</title>
        <authorList>
            <person name="Lai Q."/>
            <person name="Li G."/>
            <person name="Shao Z."/>
        </authorList>
    </citation>
    <scope>NUCLEOTIDE SEQUENCE [LARGE SCALE GENOMIC DNA]</scope>
    <source>
        <strain evidence="5 6">22II-S10r2</strain>
    </source>
</reference>
<keyword evidence="3" id="KW-0804">Transcription</keyword>
<evidence type="ECO:0000256" key="1">
    <source>
        <dbReference type="ARBA" id="ARBA00023015"/>
    </source>
</evidence>
<dbReference type="Pfam" id="PF12625">
    <property type="entry name" value="Arabinose_bd"/>
    <property type="match status" value="1"/>
</dbReference>